<dbReference type="FunFam" id="2.30.310.10:FF:000004">
    <property type="entry name" value="Fibronectin-binding protein A"/>
    <property type="match status" value="1"/>
</dbReference>
<dbReference type="GO" id="GO:0072344">
    <property type="term" value="P:rescue of stalled ribosome"/>
    <property type="evidence" value="ECO:0007669"/>
    <property type="project" value="UniProtKB-UniRule"/>
</dbReference>
<reference evidence="7 8" key="1">
    <citation type="submission" date="2016-09" db="EMBL/GenBank/DDBJ databases">
        <title>Draft genome sequence for the type strain of Vulcanibacillus modesticaldus BR, a strictly anaerobic, moderately thermophilic, and nitrate-reducing bacterium from deep sea-hydrothermal vents of the Mid-Atlantic Ridge.</title>
        <authorList>
            <person name="Abin C.A."/>
            <person name="Hollibaugh J.T."/>
        </authorList>
    </citation>
    <scope>NUCLEOTIDE SEQUENCE [LARGE SCALE GENOMIC DNA]</scope>
    <source>
        <strain evidence="7 8">BR</strain>
    </source>
</reference>
<dbReference type="Gene3D" id="3.40.970.40">
    <property type="entry name" value="fibrinogen binding protein from staphylococcus aureus domain like"/>
    <property type="match status" value="1"/>
</dbReference>
<keyword evidence="4 5" id="KW-0648">Protein biosynthesis</keyword>
<evidence type="ECO:0000259" key="6">
    <source>
        <dbReference type="Pfam" id="PF05670"/>
    </source>
</evidence>
<dbReference type="HAMAP" id="MF_00844_B">
    <property type="entry name" value="RqcH_B"/>
    <property type="match status" value="1"/>
</dbReference>
<accession>A0A1D2YTS0</accession>
<dbReference type="OrthoDB" id="9766163at2"/>
<feature type="coiled-coil region" evidence="5">
    <location>
        <begin position="380"/>
        <end position="414"/>
    </location>
</feature>
<comment type="function">
    <text evidence="5">Key component of the ribosome quality control system (RQC), a ribosome-associated complex that mediates the extraction of incompletely synthesized nascent chains from stalled ribosomes and their subsequent degradation. RqcH recruits Ala-charged tRNA, and with RqcP directs the elongation of stalled nascent chains on 50S ribosomal subunits, leading to non-templated C-terminal alanine extensions (Ala tail). The Ala tail promotes nascent chain degradation. May add between 1 and at least 8 Ala residues. Binds to stalled 50S ribosomal subunits.</text>
</comment>
<proteinExistence type="inferred from homology"/>
<comment type="caution">
    <text evidence="7">The sequence shown here is derived from an EMBL/GenBank/DDBJ whole genome shotgun (WGS) entry which is preliminary data.</text>
</comment>
<dbReference type="InterPro" id="IPR008532">
    <property type="entry name" value="NFACT_RNA-bd"/>
</dbReference>
<dbReference type="Gene3D" id="1.10.8.50">
    <property type="match status" value="1"/>
</dbReference>
<keyword evidence="8" id="KW-1185">Reference proteome</keyword>
<dbReference type="GO" id="GO:0019843">
    <property type="term" value="F:rRNA binding"/>
    <property type="evidence" value="ECO:0007669"/>
    <property type="project" value="UniProtKB-UniRule"/>
</dbReference>
<keyword evidence="2 5" id="KW-0699">rRNA-binding</keyword>
<dbReference type="InterPro" id="IPR043682">
    <property type="entry name" value="RqcH_bacterial"/>
</dbReference>
<keyword evidence="5" id="KW-0175">Coiled coil</keyword>
<dbReference type="Pfam" id="PF05670">
    <property type="entry name" value="NFACT-R_1"/>
    <property type="match status" value="1"/>
</dbReference>
<gene>
    <name evidence="5" type="primary">rqcH</name>
    <name evidence="7" type="ORF">BHF71_02615</name>
</gene>
<comment type="similarity">
    <text evidence="5">Belongs to the NEMF family.</text>
</comment>
<sequence>MAFDGFVIRALVHELSEKLLHTKIHKIYQPHQTDLLFILRGYGTNHSLLISANPTYPRMHLTKRNFVNPTEPPMFCMLLRKHLEGGIIEKIYQIDNERIIYIDVKVRDELGDFHQKRLIVEIMGRHSNIILINPDNNLILDGINHVTAAVSSYRQVLPGKEYIAPPKQNKLNPLTLEQEQFFSLIKLNEGKIDKQFVNNFTGMSPTIAKEILYRAGLPTKENLWNAFYDWMEKTNNHNYNPAIVVSKEKTDFSIFPLNHLSGETTSFESINECIEEFYDKKAERNAIRQKTLDLMRFLVTEKQKSEKKIEYLYQDLKEADQAEKFKLYGELITAHLYQIKRGDKEAHVVNYYDENQKMITIPLNPFKTPSENAQHFFKKYNKLKNSREYIETQLTKTKEEIAYLETIITQLENASIQDIEDIREELVEQGYLKERKRKKHKKRNVPEIEKFISSEGYTIYVGKNNRQNEYLTHKLASALDTWLHTKDIPGSHVVIKSKEFGEATLNEAAIIAAYYSKAKNSSNVPVDYTLIKYVKKPSGAKPGFVIYEKQKTLFVTPDETLIDNLRTTK</sequence>
<keyword evidence="1 5" id="KW-0820">tRNA-binding</keyword>
<dbReference type="AlphaFoldDB" id="A0A1D2YTS0"/>
<evidence type="ECO:0000256" key="1">
    <source>
        <dbReference type="ARBA" id="ARBA00022555"/>
    </source>
</evidence>
<dbReference type="Gene3D" id="2.30.310.10">
    <property type="entry name" value="ibrinogen binding protein from staphylococcus aureus domain"/>
    <property type="match status" value="1"/>
</dbReference>
<dbReference type="GO" id="GO:0043023">
    <property type="term" value="F:ribosomal large subunit binding"/>
    <property type="evidence" value="ECO:0007669"/>
    <property type="project" value="UniProtKB-UniRule"/>
</dbReference>
<evidence type="ECO:0000313" key="8">
    <source>
        <dbReference type="Proteomes" id="UP000243739"/>
    </source>
</evidence>
<dbReference type="GO" id="GO:1990112">
    <property type="term" value="C:RQC complex"/>
    <property type="evidence" value="ECO:0007669"/>
    <property type="project" value="TreeGrafter"/>
</dbReference>
<evidence type="ECO:0000256" key="2">
    <source>
        <dbReference type="ARBA" id="ARBA00022730"/>
    </source>
</evidence>
<organism evidence="7 8">
    <name type="scientific">Vulcanibacillus modesticaldus</name>
    <dbReference type="NCBI Taxonomy" id="337097"/>
    <lineage>
        <taxon>Bacteria</taxon>
        <taxon>Bacillati</taxon>
        <taxon>Bacillota</taxon>
        <taxon>Bacilli</taxon>
        <taxon>Bacillales</taxon>
        <taxon>Bacillaceae</taxon>
        <taxon>Vulcanibacillus</taxon>
    </lineage>
</organism>
<dbReference type="RefSeq" id="WP_069657071.1">
    <property type="nucleotide sequence ID" value="NZ_MIJF01000035.1"/>
</dbReference>
<dbReference type="GO" id="GO:0000049">
    <property type="term" value="F:tRNA binding"/>
    <property type="evidence" value="ECO:0007669"/>
    <property type="project" value="UniProtKB-UniRule"/>
</dbReference>
<dbReference type="PANTHER" id="PTHR15239">
    <property type="entry name" value="NUCLEAR EXPORT MEDIATOR FACTOR NEMF"/>
    <property type="match status" value="1"/>
</dbReference>
<protein>
    <recommendedName>
        <fullName evidence="5">Rqc2 homolog RqcH</fullName>
        <shortName evidence="5">RqcH</shortName>
    </recommendedName>
</protein>
<comment type="subunit">
    <text evidence="5">Associates with stalled 50S ribosomal subunits. Binds to RqcP.</text>
</comment>
<name>A0A1D2YTS0_9BACI</name>
<feature type="domain" description="NFACT RNA-binding" evidence="6">
    <location>
        <begin position="451"/>
        <end position="538"/>
    </location>
</feature>
<dbReference type="PANTHER" id="PTHR15239:SF6">
    <property type="entry name" value="RIBOSOME QUALITY CONTROL COMPLEX SUBUNIT NEMF"/>
    <property type="match status" value="1"/>
</dbReference>
<dbReference type="STRING" id="337097.BHF71_02615"/>
<evidence type="ECO:0000313" key="7">
    <source>
        <dbReference type="EMBL" id="OEF99094.1"/>
    </source>
</evidence>
<dbReference type="InterPro" id="IPR051608">
    <property type="entry name" value="RQC_Subunit_NEMF"/>
</dbReference>
<dbReference type="EMBL" id="MIJF01000035">
    <property type="protein sequence ID" value="OEF99094.1"/>
    <property type="molecule type" value="Genomic_DNA"/>
</dbReference>
<evidence type="ECO:0000256" key="4">
    <source>
        <dbReference type="ARBA" id="ARBA00022917"/>
    </source>
</evidence>
<evidence type="ECO:0000256" key="3">
    <source>
        <dbReference type="ARBA" id="ARBA00022884"/>
    </source>
</evidence>
<keyword evidence="3 5" id="KW-0694">RNA-binding</keyword>
<evidence type="ECO:0000256" key="5">
    <source>
        <dbReference type="HAMAP-Rule" id="MF_00844"/>
    </source>
</evidence>
<dbReference type="Pfam" id="PF05833">
    <property type="entry name" value="NFACT_N"/>
    <property type="match status" value="1"/>
</dbReference>
<dbReference type="Proteomes" id="UP000243739">
    <property type="component" value="Unassembled WGS sequence"/>
</dbReference>